<comment type="caution">
    <text evidence="1">The sequence shown here is derived from an EMBL/GenBank/DDBJ whole genome shotgun (WGS) entry which is preliminary data.</text>
</comment>
<dbReference type="Proteomes" id="UP001434883">
    <property type="component" value="Unassembled WGS sequence"/>
</dbReference>
<sequence length="98" mass="10729">MLVDSIVFYRQSCCVNSVEHHLSPSLSAIYVDEEKKCYKDLGFKRYNALNVVPAALGKKVRDVSSKASAAGIQGNFSGDLMQSGGMIIVAKGIIYMYM</sequence>
<reference evidence="1 2" key="1">
    <citation type="submission" date="2021-06" db="EMBL/GenBank/DDBJ databases">
        <authorList>
            <person name="Palmer J.M."/>
        </authorList>
    </citation>
    <scope>NUCLEOTIDE SEQUENCE [LARGE SCALE GENOMIC DNA]</scope>
    <source>
        <strain evidence="1 2">XC_2019</strain>
        <tissue evidence="1">Muscle</tissue>
    </source>
</reference>
<organism evidence="1 2">
    <name type="scientific">Xenoophorus captivus</name>
    <dbReference type="NCBI Taxonomy" id="1517983"/>
    <lineage>
        <taxon>Eukaryota</taxon>
        <taxon>Metazoa</taxon>
        <taxon>Chordata</taxon>
        <taxon>Craniata</taxon>
        <taxon>Vertebrata</taxon>
        <taxon>Euteleostomi</taxon>
        <taxon>Actinopterygii</taxon>
        <taxon>Neopterygii</taxon>
        <taxon>Teleostei</taxon>
        <taxon>Neoteleostei</taxon>
        <taxon>Acanthomorphata</taxon>
        <taxon>Ovalentaria</taxon>
        <taxon>Atherinomorphae</taxon>
        <taxon>Cyprinodontiformes</taxon>
        <taxon>Goodeidae</taxon>
        <taxon>Xenoophorus</taxon>
    </lineage>
</organism>
<proteinExistence type="predicted"/>
<dbReference type="InterPro" id="IPR032801">
    <property type="entry name" value="PXL2A/B/C"/>
</dbReference>
<protein>
    <submittedName>
        <fullName evidence="1">Prostamide/prostaglandin F synthase</fullName>
    </submittedName>
</protein>
<dbReference type="Pfam" id="PF13911">
    <property type="entry name" value="AhpC-TSA_2"/>
    <property type="match status" value="1"/>
</dbReference>
<dbReference type="PANTHER" id="PTHR28630:SF28">
    <property type="entry name" value="PROSTAMIDE_PROSTAGLANDIN F SYNTHASE"/>
    <property type="match status" value="1"/>
</dbReference>
<accession>A0ABV0QBZ3</accession>
<evidence type="ECO:0000313" key="2">
    <source>
        <dbReference type="Proteomes" id="UP001434883"/>
    </source>
</evidence>
<dbReference type="EMBL" id="JAHRIN010004604">
    <property type="protein sequence ID" value="MEQ2192988.1"/>
    <property type="molecule type" value="Genomic_DNA"/>
</dbReference>
<name>A0ABV0QBZ3_9TELE</name>
<evidence type="ECO:0000313" key="1">
    <source>
        <dbReference type="EMBL" id="MEQ2192988.1"/>
    </source>
</evidence>
<keyword evidence="2" id="KW-1185">Reference proteome</keyword>
<dbReference type="PANTHER" id="PTHR28630">
    <property type="match status" value="1"/>
</dbReference>
<gene>
    <name evidence="1" type="primary">PRXL2B</name>
    <name evidence="1" type="ORF">XENOCAPTIV_021155</name>
</gene>